<name>A0ABP1E721_9APHY</name>
<dbReference type="EMBL" id="OZ037952">
    <property type="protein sequence ID" value="CAL1715850.1"/>
    <property type="molecule type" value="Genomic_DNA"/>
</dbReference>
<gene>
    <name evidence="3" type="ORF">GFSPODELE1_LOCUS10454</name>
</gene>
<keyword evidence="2" id="KW-1133">Transmembrane helix</keyword>
<reference evidence="4" key="1">
    <citation type="submission" date="2024-04" db="EMBL/GenBank/DDBJ databases">
        <authorList>
            <person name="Shaw F."/>
            <person name="Minotto A."/>
        </authorList>
    </citation>
    <scope>NUCLEOTIDE SEQUENCE [LARGE SCALE GENOMIC DNA]</scope>
</reference>
<evidence type="ECO:0000313" key="4">
    <source>
        <dbReference type="Proteomes" id="UP001497453"/>
    </source>
</evidence>
<organism evidence="3 4">
    <name type="scientific">Somion occarium</name>
    <dbReference type="NCBI Taxonomy" id="3059160"/>
    <lineage>
        <taxon>Eukaryota</taxon>
        <taxon>Fungi</taxon>
        <taxon>Dikarya</taxon>
        <taxon>Basidiomycota</taxon>
        <taxon>Agaricomycotina</taxon>
        <taxon>Agaricomycetes</taxon>
        <taxon>Polyporales</taxon>
        <taxon>Cerrenaceae</taxon>
        <taxon>Somion</taxon>
    </lineage>
</organism>
<evidence type="ECO:0000256" key="1">
    <source>
        <dbReference type="SAM" id="MobiDB-lite"/>
    </source>
</evidence>
<proteinExistence type="predicted"/>
<dbReference type="Proteomes" id="UP001497453">
    <property type="component" value="Chromosome 9"/>
</dbReference>
<feature type="transmembrane region" description="Helical" evidence="2">
    <location>
        <begin position="41"/>
        <end position="61"/>
    </location>
</feature>
<evidence type="ECO:0000313" key="3">
    <source>
        <dbReference type="EMBL" id="CAL1715850.1"/>
    </source>
</evidence>
<feature type="region of interest" description="Disordered" evidence="1">
    <location>
        <begin position="1"/>
        <end position="21"/>
    </location>
</feature>
<keyword evidence="2" id="KW-0472">Membrane</keyword>
<accession>A0ABP1E721</accession>
<keyword evidence="4" id="KW-1185">Reference proteome</keyword>
<evidence type="ECO:0000256" key="2">
    <source>
        <dbReference type="SAM" id="Phobius"/>
    </source>
</evidence>
<feature type="compositionally biased region" description="Basic and acidic residues" evidence="1">
    <location>
        <begin position="1"/>
        <end position="15"/>
    </location>
</feature>
<keyword evidence="2" id="KW-0812">Transmembrane</keyword>
<sequence length="113" mass="13232">MSSDKADIKGRRDQVEPTSDVNVLHRRLNEDPRFNPPTPSFWKRIALVITVFFLFWVAYSIRTPLYARPPKETVVHANRYSKDYKFRPAASPIITEKLKDGRMRVRGAQPTFR</sequence>
<protein>
    <submittedName>
        <fullName evidence="3">Uncharacterized protein</fullName>
    </submittedName>
</protein>